<dbReference type="EMBL" id="CP114029">
    <property type="protein sequence ID" value="WAP70725.1"/>
    <property type="molecule type" value="Genomic_DNA"/>
</dbReference>
<evidence type="ECO:0000313" key="4">
    <source>
        <dbReference type="EMBL" id="WAP70725.1"/>
    </source>
</evidence>
<organism evidence="4 5">
    <name type="scientific">Jiella pelagia</name>
    <dbReference type="NCBI Taxonomy" id="2986949"/>
    <lineage>
        <taxon>Bacteria</taxon>
        <taxon>Pseudomonadati</taxon>
        <taxon>Pseudomonadota</taxon>
        <taxon>Alphaproteobacteria</taxon>
        <taxon>Hyphomicrobiales</taxon>
        <taxon>Aurantimonadaceae</taxon>
        <taxon>Jiella</taxon>
    </lineage>
</organism>
<dbReference type="InterPro" id="IPR036736">
    <property type="entry name" value="ACP-like_sf"/>
</dbReference>
<name>A0ABY7C5V9_9HYPH</name>
<evidence type="ECO:0000259" key="3">
    <source>
        <dbReference type="PROSITE" id="PS50075"/>
    </source>
</evidence>
<dbReference type="RefSeq" id="WP_268883249.1">
    <property type="nucleotide sequence ID" value="NZ_CP114029.1"/>
</dbReference>
<evidence type="ECO:0000256" key="1">
    <source>
        <dbReference type="ARBA" id="ARBA00022450"/>
    </source>
</evidence>
<dbReference type="InterPro" id="IPR020806">
    <property type="entry name" value="PKS_PP-bd"/>
</dbReference>
<dbReference type="Pfam" id="PF00550">
    <property type="entry name" value="PP-binding"/>
    <property type="match status" value="1"/>
</dbReference>
<proteinExistence type="predicted"/>
<keyword evidence="2" id="KW-0597">Phosphoprotein</keyword>
<dbReference type="SMART" id="SM00823">
    <property type="entry name" value="PKS_PP"/>
    <property type="match status" value="1"/>
</dbReference>
<evidence type="ECO:0000256" key="2">
    <source>
        <dbReference type="ARBA" id="ARBA00022553"/>
    </source>
</evidence>
<dbReference type="Proteomes" id="UP001164020">
    <property type="component" value="Chromosome"/>
</dbReference>
<dbReference type="PROSITE" id="PS50075">
    <property type="entry name" value="CARRIER"/>
    <property type="match status" value="1"/>
</dbReference>
<accession>A0ABY7C5V9</accession>
<keyword evidence="1" id="KW-0596">Phosphopantetheine</keyword>
<feature type="domain" description="Carrier" evidence="3">
    <location>
        <begin position="9"/>
        <end position="86"/>
    </location>
</feature>
<gene>
    <name evidence="4" type="ORF">OH818_12325</name>
</gene>
<evidence type="ECO:0000313" key="5">
    <source>
        <dbReference type="Proteomes" id="UP001164020"/>
    </source>
</evidence>
<protein>
    <submittedName>
        <fullName evidence="4">Acyl carrier protein</fullName>
    </submittedName>
</protein>
<keyword evidence="5" id="KW-1185">Reference proteome</keyword>
<sequence>MDAGSRLPCDRAQLRSWLIDYITAVLAIPVETIDANATFDSYGFDSVEAVVMAGVMEEEFGVPVDPIQLFEHPTIANFSARYAREEAPAPVSPPAS</sequence>
<dbReference type="Gene3D" id="1.10.1200.10">
    <property type="entry name" value="ACP-like"/>
    <property type="match status" value="1"/>
</dbReference>
<reference evidence="4" key="1">
    <citation type="submission" date="2022-12" db="EMBL/GenBank/DDBJ databases">
        <title>Jiella pelagia sp. nov., isolated from phosphonate enriched culture of Northwest Pacific surface seawater.</title>
        <authorList>
            <person name="Shin D.Y."/>
            <person name="Hwang C.Y."/>
        </authorList>
    </citation>
    <scope>NUCLEOTIDE SEQUENCE</scope>
    <source>
        <strain evidence="4">HL-NP1</strain>
    </source>
</reference>
<dbReference type="InterPro" id="IPR009081">
    <property type="entry name" value="PP-bd_ACP"/>
</dbReference>
<dbReference type="SUPFAM" id="SSF47336">
    <property type="entry name" value="ACP-like"/>
    <property type="match status" value="1"/>
</dbReference>